<dbReference type="AlphaFoldDB" id="A0A1H0SAK8"/>
<dbReference type="GO" id="GO:0004803">
    <property type="term" value="F:transposase activity"/>
    <property type="evidence" value="ECO:0007669"/>
    <property type="project" value="InterPro"/>
</dbReference>
<proteinExistence type="predicted"/>
<dbReference type="GO" id="GO:0003677">
    <property type="term" value="F:DNA binding"/>
    <property type="evidence" value="ECO:0007669"/>
    <property type="project" value="InterPro"/>
</dbReference>
<evidence type="ECO:0000313" key="2">
    <source>
        <dbReference type="EMBL" id="SDP38841.1"/>
    </source>
</evidence>
<dbReference type="InterPro" id="IPR002686">
    <property type="entry name" value="Transposase_17"/>
</dbReference>
<dbReference type="GO" id="GO:0006313">
    <property type="term" value="P:DNA transposition"/>
    <property type="evidence" value="ECO:0007669"/>
    <property type="project" value="InterPro"/>
</dbReference>
<dbReference type="Proteomes" id="UP000182412">
    <property type="component" value="Unassembled WGS sequence"/>
</dbReference>
<feature type="domain" description="Transposase IS200-like" evidence="1">
    <location>
        <begin position="31"/>
        <end position="148"/>
    </location>
</feature>
<dbReference type="SUPFAM" id="SSF143422">
    <property type="entry name" value="Transposase IS200-like"/>
    <property type="match status" value="1"/>
</dbReference>
<dbReference type="InterPro" id="IPR036515">
    <property type="entry name" value="Transposase_17_sf"/>
</dbReference>
<dbReference type="NCBIfam" id="NF033573">
    <property type="entry name" value="transpos_IS200"/>
    <property type="match status" value="1"/>
</dbReference>
<dbReference type="SMART" id="SM01321">
    <property type="entry name" value="Y1_Tnp"/>
    <property type="match status" value="1"/>
</dbReference>
<dbReference type="EMBL" id="FNJQ01000016">
    <property type="protein sequence ID" value="SDP38841.1"/>
    <property type="molecule type" value="Genomic_DNA"/>
</dbReference>
<dbReference type="Gene3D" id="3.30.70.1290">
    <property type="entry name" value="Transposase IS200-like"/>
    <property type="match status" value="1"/>
</dbReference>
<name>A0A1H0SAK8_SELRU</name>
<dbReference type="PANTHER" id="PTHR33360:SF2">
    <property type="entry name" value="TRANSPOSASE FOR INSERTION SEQUENCE ELEMENT IS200"/>
    <property type="match status" value="1"/>
</dbReference>
<evidence type="ECO:0000259" key="1">
    <source>
        <dbReference type="SMART" id="SM01321"/>
    </source>
</evidence>
<gene>
    <name evidence="2" type="ORF">SAMN05216366_11649</name>
</gene>
<dbReference type="PANTHER" id="PTHR33360">
    <property type="entry name" value="TRANSPOSASE FOR INSERTION SEQUENCE ELEMENT IS200"/>
    <property type="match status" value="1"/>
</dbReference>
<reference evidence="2 3" key="1">
    <citation type="submission" date="2016-10" db="EMBL/GenBank/DDBJ databases">
        <authorList>
            <person name="de Groot N.N."/>
        </authorList>
    </citation>
    <scope>NUCLEOTIDE SEQUENCE [LARGE SCALE GENOMIC DNA]</scope>
    <source>
        <strain evidence="2 3">S137</strain>
    </source>
</reference>
<protein>
    <submittedName>
        <fullName evidence="2">Putative transposase</fullName>
    </submittedName>
</protein>
<evidence type="ECO:0000313" key="3">
    <source>
        <dbReference type="Proteomes" id="UP000182412"/>
    </source>
</evidence>
<dbReference type="Pfam" id="PF01797">
    <property type="entry name" value="Y1_Tnp"/>
    <property type="match status" value="1"/>
</dbReference>
<organism evidence="2 3">
    <name type="scientific">Selenomonas ruminantium</name>
    <dbReference type="NCBI Taxonomy" id="971"/>
    <lineage>
        <taxon>Bacteria</taxon>
        <taxon>Bacillati</taxon>
        <taxon>Bacillota</taxon>
        <taxon>Negativicutes</taxon>
        <taxon>Selenomonadales</taxon>
        <taxon>Selenomonadaceae</taxon>
        <taxon>Selenomonas</taxon>
    </lineage>
</organism>
<accession>A0A1H0SAK8</accession>
<sequence length="154" mass="18113">MTCVVLDFFKQYNINMKEIKEIKYHSSHDIVYSCKYHIVFCPKYRRKVLVNGVDTRLKELVKSICEEIQVDVIEMEIMPDHVHLLLEVHPQFGIHKAVKTIKGKTSRILRQEFPWLTTKLPSLWTNSYFCSTVGGAPLNIVKQYIENQKTSQRK</sequence>